<gene>
    <name evidence="2" type="ORF">FOZ62_007545</name>
</gene>
<name>A0A7J6T9B4_PEROL</name>
<feature type="compositionally biased region" description="Gly residues" evidence="1">
    <location>
        <begin position="324"/>
        <end position="335"/>
    </location>
</feature>
<feature type="region of interest" description="Disordered" evidence="1">
    <location>
        <begin position="378"/>
        <end position="479"/>
    </location>
</feature>
<evidence type="ECO:0000313" key="3">
    <source>
        <dbReference type="Proteomes" id="UP000574390"/>
    </source>
</evidence>
<protein>
    <submittedName>
        <fullName evidence="2">Uncharacterized protein</fullName>
    </submittedName>
</protein>
<feature type="compositionally biased region" description="Polar residues" evidence="1">
    <location>
        <begin position="117"/>
        <end position="149"/>
    </location>
</feature>
<sequence>PQGDDAIYSDAPDNKERSICTEPPAQGFSDHPLVTLPSRREGGHLDPQGDRTSPRAARRSSKGLYGTRSQTRLRPPSARLIGRGLSGPKTLTASSQGSSSTTRHQLQGLPTIGSAFVASNNASGDTSKKPNPSKESNVVGPTSSPSNPTLPYGSPSFGEPMKGLTPTMETTAPSKTRPEDDPESSPVEAEHLSTSPSRPIRAPAEGPVEGSPRTAERLMSDESIPCSVPTIACSNQFPPCQYGYSISHIYHEGKGEVDERKPRHDLRLVAPLQCPRPARSRGSEPSHCQGGPYQDLSNRSNPVYNGHQVNDIYNAGDHTETGGHQSGGGVGIGGHQSGGGGGYLTGGGIDGFPNGDGGGYDGYSRDTKMYSNKVAMGSTYPSGRGPHGPVEYGDQPSYARGHDLQGQAYRNGQSTYDDPGTVSPGYSGGSNEIYPPSVFEMGRHQEPTPAATYHPSSSVRAPHVTINPNSQHLPPVGNA</sequence>
<dbReference type="Proteomes" id="UP000574390">
    <property type="component" value="Unassembled WGS sequence"/>
</dbReference>
<accession>A0A7J6T9B4</accession>
<feature type="compositionally biased region" description="Polar residues" evidence="1">
    <location>
        <begin position="89"/>
        <end position="105"/>
    </location>
</feature>
<organism evidence="2 3">
    <name type="scientific">Perkinsus olseni</name>
    <name type="common">Perkinsus atlanticus</name>
    <dbReference type="NCBI Taxonomy" id="32597"/>
    <lineage>
        <taxon>Eukaryota</taxon>
        <taxon>Sar</taxon>
        <taxon>Alveolata</taxon>
        <taxon>Perkinsozoa</taxon>
        <taxon>Perkinsea</taxon>
        <taxon>Perkinsida</taxon>
        <taxon>Perkinsidae</taxon>
        <taxon>Perkinsus</taxon>
    </lineage>
</organism>
<dbReference type="EMBL" id="JABANM010008882">
    <property type="protein sequence ID" value="KAF4741849.1"/>
    <property type="molecule type" value="Genomic_DNA"/>
</dbReference>
<feature type="non-terminal residue" evidence="2">
    <location>
        <position position="1"/>
    </location>
</feature>
<evidence type="ECO:0000313" key="2">
    <source>
        <dbReference type="EMBL" id="KAF4741849.1"/>
    </source>
</evidence>
<feature type="region of interest" description="Disordered" evidence="1">
    <location>
        <begin position="274"/>
        <end position="335"/>
    </location>
</feature>
<feature type="compositionally biased region" description="Basic and acidic residues" evidence="1">
    <location>
        <begin position="38"/>
        <end position="53"/>
    </location>
</feature>
<comment type="caution">
    <text evidence="2">The sequence shown here is derived from an EMBL/GenBank/DDBJ whole genome shotgun (WGS) entry which is preliminary data.</text>
</comment>
<feature type="region of interest" description="Disordered" evidence="1">
    <location>
        <begin position="1"/>
        <end position="216"/>
    </location>
</feature>
<proteinExistence type="predicted"/>
<dbReference type="AlphaFoldDB" id="A0A7J6T9B4"/>
<evidence type="ECO:0000256" key="1">
    <source>
        <dbReference type="SAM" id="MobiDB-lite"/>
    </source>
</evidence>
<reference evidence="2 3" key="1">
    <citation type="submission" date="2020-04" db="EMBL/GenBank/DDBJ databases">
        <title>Perkinsus olseni comparative genomics.</title>
        <authorList>
            <person name="Bogema D.R."/>
        </authorList>
    </citation>
    <scope>NUCLEOTIDE SEQUENCE [LARGE SCALE GENOMIC DNA]</scope>
    <source>
        <strain evidence="2">ATCC PRA-205</strain>
    </source>
</reference>
<feature type="non-terminal residue" evidence="2">
    <location>
        <position position="479"/>
    </location>
</feature>